<reference evidence="1 2" key="1">
    <citation type="submission" date="2008-10" db="EMBL/GenBank/DDBJ databases">
        <title>Draft genome sequence of Bacteroides dorei (DSM 17855).</title>
        <authorList>
            <person name="Sudarsanam P."/>
            <person name="Ley R."/>
            <person name="Guruge J."/>
            <person name="Turnbaugh P.J."/>
            <person name="Mahowald M."/>
            <person name="Liep D."/>
            <person name="Gordon J."/>
        </authorList>
    </citation>
    <scope>NUCLEOTIDE SEQUENCE [LARGE SCALE GENOMIC DNA]</scope>
    <source>
        <strain evidence="1 2">DSM 17855</strain>
    </source>
</reference>
<dbReference type="EMBL" id="ABWZ01000053">
    <property type="protein sequence ID" value="EEB24817.1"/>
    <property type="molecule type" value="Genomic_DNA"/>
</dbReference>
<protein>
    <submittedName>
        <fullName evidence="1">Uncharacterized protein</fullName>
    </submittedName>
</protein>
<gene>
    <name evidence="1" type="ORF">BACDOR_02647</name>
</gene>
<name>B6VZE0_9BACT</name>
<accession>B6VZE0</accession>
<sequence>MPEIVDPQFYSLVENSSECNIMIDVGILTEEYDCLKNNS</sequence>
<dbReference type="HOGENOM" id="CLU_3354466_0_0_10"/>
<evidence type="ECO:0000313" key="2">
    <source>
        <dbReference type="Proteomes" id="UP000004849"/>
    </source>
</evidence>
<dbReference type="Proteomes" id="UP000004849">
    <property type="component" value="Unassembled WGS sequence"/>
</dbReference>
<reference evidence="1 2" key="2">
    <citation type="submission" date="2008-10" db="EMBL/GenBank/DDBJ databases">
        <authorList>
            <person name="Fulton L."/>
            <person name="Clifton S."/>
            <person name="Fulton B."/>
            <person name="Xu J."/>
            <person name="Minx P."/>
            <person name="Pepin K.H."/>
            <person name="Johnson M."/>
            <person name="Thiruvilangam P."/>
            <person name="Bhonagiri V."/>
            <person name="Nash W.E."/>
            <person name="Mardis E.R."/>
            <person name="Wilson R.K."/>
        </authorList>
    </citation>
    <scope>NUCLEOTIDE SEQUENCE [LARGE SCALE GENOMIC DNA]</scope>
    <source>
        <strain evidence="1 2">DSM 17855</strain>
    </source>
</reference>
<evidence type="ECO:0000313" key="1">
    <source>
        <dbReference type="EMBL" id="EEB24817.1"/>
    </source>
</evidence>
<organism evidence="1 2">
    <name type="scientific">Phocaeicola dorei DSM 17855</name>
    <dbReference type="NCBI Taxonomy" id="483217"/>
    <lineage>
        <taxon>Bacteria</taxon>
        <taxon>Pseudomonadati</taxon>
        <taxon>Bacteroidota</taxon>
        <taxon>Bacteroidia</taxon>
        <taxon>Bacteroidales</taxon>
        <taxon>Bacteroidaceae</taxon>
        <taxon>Phocaeicola</taxon>
    </lineage>
</organism>
<dbReference type="AlphaFoldDB" id="B6VZE0"/>
<proteinExistence type="predicted"/>